<dbReference type="EMBL" id="BMIH01000003">
    <property type="protein sequence ID" value="GGB31301.1"/>
    <property type="molecule type" value="Genomic_DNA"/>
</dbReference>
<keyword evidence="1" id="KW-0812">Transmembrane</keyword>
<evidence type="ECO:0000313" key="2">
    <source>
        <dbReference type="EMBL" id="GGB31301.1"/>
    </source>
</evidence>
<organism evidence="2 3">
    <name type="scientific">Sphingomonas metalli</name>
    <dbReference type="NCBI Taxonomy" id="1779358"/>
    <lineage>
        <taxon>Bacteria</taxon>
        <taxon>Pseudomonadati</taxon>
        <taxon>Pseudomonadota</taxon>
        <taxon>Alphaproteobacteria</taxon>
        <taxon>Sphingomonadales</taxon>
        <taxon>Sphingomonadaceae</taxon>
        <taxon>Sphingomonas</taxon>
    </lineage>
</organism>
<dbReference type="Proteomes" id="UP000623067">
    <property type="component" value="Unassembled WGS sequence"/>
</dbReference>
<sequence>MPVTARARIATGLRALRRRLRHDRRGTALMEFAFTLPLVLTVGGWGTELAWLAITNLRISQLALNLADTASRVGASGSNGVTQLREADINDTFTGIRLSSGTMALGANGRVILSSLENTKQSYDTDYTQRIHWQRCFGMKSGTGYDSSYGTAPPAAGTDATQANAGTTTTTGMGDAGFKVMAPQNSSVMFVEINYRFQPLFGSLFVAPRIIHYSASLLVRDNRDFTQVYNPTDSAVTRSTCDRYTA</sequence>
<proteinExistence type="predicted"/>
<comment type="caution">
    <text evidence="2">The sequence shown here is derived from an EMBL/GenBank/DDBJ whole genome shotgun (WGS) entry which is preliminary data.</text>
</comment>
<gene>
    <name evidence="2" type="ORF">GCM10011380_20830</name>
</gene>
<keyword evidence="1" id="KW-0472">Membrane</keyword>
<evidence type="ECO:0000313" key="3">
    <source>
        <dbReference type="Proteomes" id="UP000623067"/>
    </source>
</evidence>
<keyword evidence="3" id="KW-1185">Reference proteome</keyword>
<protein>
    <recommendedName>
        <fullName evidence="4">Pilus assembly protein</fullName>
    </recommendedName>
</protein>
<reference evidence="2" key="1">
    <citation type="journal article" date="2014" name="Int. J. Syst. Evol. Microbiol.">
        <title>Complete genome sequence of Corynebacterium casei LMG S-19264T (=DSM 44701T), isolated from a smear-ripened cheese.</title>
        <authorList>
            <consortium name="US DOE Joint Genome Institute (JGI-PGF)"/>
            <person name="Walter F."/>
            <person name="Albersmeier A."/>
            <person name="Kalinowski J."/>
            <person name="Ruckert C."/>
        </authorList>
    </citation>
    <scope>NUCLEOTIDE SEQUENCE</scope>
    <source>
        <strain evidence="2">CGMCC 1.15330</strain>
    </source>
</reference>
<evidence type="ECO:0008006" key="4">
    <source>
        <dbReference type="Google" id="ProtNLM"/>
    </source>
</evidence>
<name>A0A916T4N2_9SPHN</name>
<dbReference type="AlphaFoldDB" id="A0A916T4N2"/>
<feature type="transmembrane region" description="Helical" evidence="1">
    <location>
        <begin position="28"/>
        <end position="54"/>
    </location>
</feature>
<evidence type="ECO:0000256" key="1">
    <source>
        <dbReference type="SAM" id="Phobius"/>
    </source>
</evidence>
<accession>A0A916T4N2</accession>
<keyword evidence="1" id="KW-1133">Transmembrane helix</keyword>
<reference evidence="2" key="2">
    <citation type="submission" date="2020-09" db="EMBL/GenBank/DDBJ databases">
        <authorList>
            <person name="Sun Q."/>
            <person name="Zhou Y."/>
        </authorList>
    </citation>
    <scope>NUCLEOTIDE SEQUENCE</scope>
    <source>
        <strain evidence="2">CGMCC 1.15330</strain>
    </source>
</reference>